<evidence type="ECO:0000313" key="10">
    <source>
        <dbReference type="EMBL" id="UPU47045.1"/>
    </source>
</evidence>
<geneLocation type="plasmid" evidence="10 11">
    <name>pdjl-6-5</name>
</geneLocation>
<gene>
    <name evidence="10" type="ORF">M0639_33765</name>
</gene>
<dbReference type="GO" id="GO:0022857">
    <property type="term" value="F:transmembrane transporter activity"/>
    <property type="evidence" value="ECO:0007669"/>
    <property type="project" value="InterPro"/>
</dbReference>
<feature type="transmembrane region" description="Helical" evidence="9">
    <location>
        <begin position="34"/>
        <end position="55"/>
    </location>
</feature>
<keyword evidence="10" id="KW-0614">Plasmid</keyword>
<dbReference type="Proteomes" id="UP000831484">
    <property type="component" value="Plasmid pdjl-6-5"/>
</dbReference>
<keyword evidence="4 9" id="KW-0812">Transmembrane</keyword>
<feature type="transmembrane region" description="Helical" evidence="9">
    <location>
        <begin position="250"/>
        <end position="271"/>
    </location>
</feature>
<evidence type="ECO:0000256" key="6">
    <source>
        <dbReference type="ARBA" id="ARBA00023136"/>
    </source>
</evidence>
<feature type="transmembrane region" description="Helical" evidence="9">
    <location>
        <begin position="147"/>
        <end position="170"/>
    </location>
</feature>
<dbReference type="PANTHER" id="PTHR31806:SF1">
    <property type="entry name" value="PURINE-CYTOSINE PERMEASE FCY2-RELATED"/>
    <property type="match status" value="1"/>
</dbReference>
<proteinExistence type="inferred from homology"/>
<name>A0AB38RPI5_RHOSG</name>
<protein>
    <submittedName>
        <fullName evidence="10">Cytosine permease</fullName>
    </submittedName>
</protein>
<evidence type="ECO:0000256" key="7">
    <source>
        <dbReference type="PIRNR" id="PIRNR002744"/>
    </source>
</evidence>
<evidence type="ECO:0000256" key="8">
    <source>
        <dbReference type="SAM" id="MobiDB-lite"/>
    </source>
</evidence>
<evidence type="ECO:0000256" key="4">
    <source>
        <dbReference type="ARBA" id="ARBA00022692"/>
    </source>
</evidence>
<dbReference type="Pfam" id="PF02133">
    <property type="entry name" value="Transp_cyt_pur"/>
    <property type="match status" value="1"/>
</dbReference>
<keyword evidence="11" id="KW-1185">Reference proteome</keyword>
<evidence type="ECO:0000256" key="3">
    <source>
        <dbReference type="ARBA" id="ARBA00022448"/>
    </source>
</evidence>
<feature type="transmembrane region" description="Helical" evidence="9">
    <location>
        <begin position="207"/>
        <end position="229"/>
    </location>
</feature>
<organism evidence="10 11">
    <name type="scientific">Rhodococcus qingshengii JCM 15477</name>
    <dbReference type="NCBI Taxonomy" id="1303681"/>
    <lineage>
        <taxon>Bacteria</taxon>
        <taxon>Bacillati</taxon>
        <taxon>Actinomycetota</taxon>
        <taxon>Actinomycetes</taxon>
        <taxon>Mycobacteriales</taxon>
        <taxon>Nocardiaceae</taxon>
        <taxon>Rhodococcus</taxon>
        <taxon>Rhodococcus erythropolis group</taxon>
    </lineage>
</organism>
<evidence type="ECO:0000256" key="2">
    <source>
        <dbReference type="ARBA" id="ARBA00008974"/>
    </source>
</evidence>
<dbReference type="InterPro" id="IPR001248">
    <property type="entry name" value="Pur-cyt_permease"/>
</dbReference>
<evidence type="ECO:0000256" key="5">
    <source>
        <dbReference type="ARBA" id="ARBA00022989"/>
    </source>
</evidence>
<evidence type="ECO:0000313" key="11">
    <source>
        <dbReference type="Proteomes" id="UP000831484"/>
    </source>
</evidence>
<dbReference type="InterPro" id="IPR026030">
    <property type="entry name" value="Pur-cyt_permease_Fcy2/21/22"/>
</dbReference>
<dbReference type="GO" id="GO:0005886">
    <property type="term" value="C:plasma membrane"/>
    <property type="evidence" value="ECO:0007669"/>
    <property type="project" value="TreeGrafter"/>
</dbReference>
<feature type="transmembrane region" description="Helical" evidence="9">
    <location>
        <begin position="414"/>
        <end position="434"/>
    </location>
</feature>
<sequence length="533" mass="55677">MPETPIPPDSSPLIESYGVEPIPPEARTSTPWDFLRIATGSVLTTATVLLGTLPIALGLSFAAAATAIVCGVMIGALLLAPLASIGQRSHTNNAVSSGAHFGVTGRVVGSVLSLLVAVTFFTLSVWVCGDAVVSAVGLFAPGLANDATAAVAYGLAALATFSICIVGYRWLLAANKFLAPAMLILMALGFVALGGQIDLGYPGTGEYAVGGFWTTWFAALLIVMANPISYSPFLGDWSRYVPQRFPARRLRLAVVVAQISSLVPFLFGAATASVVPDAGAYVAGLVDISPAWYVAPLIVVLIGGSLGGSVSSLYGTGLDFSSVVPRLNRMQATVAIGAVSIVLVFLGRFVFNLVDTVNAFTTLILVLAAPWVSILLVGYLTRRGHYLVEDLQVFNRGQQGGAYWFTRGYNVRTMIAWGVGAVLGLSTANTALIAGPLKDIAGGIDVSFFLSFLVSGAIYYATLLAFPEPGYVFPEAGGRFVPSGPVSVPAPPIVTVDADLARRRAPSSSELMEEHEQHLVPPAPKDSVRPSSN</sequence>
<feature type="transmembrane region" description="Helical" evidence="9">
    <location>
        <begin position="107"/>
        <end position="127"/>
    </location>
</feature>
<feature type="transmembrane region" description="Helical" evidence="9">
    <location>
        <begin position="332"/>
        <end position="351"/>
    </location>
</feature>
<dbReference type="Gene3D" id="1.10.4160.10">
    <property type="entry name" value="Hydantoin permease"/>
    <property type="match status" value="1"/>
</dbReference>
<feature type="transmembrane region" description="Helical" evidence="9">
    <location>
        <begin position="177"/>
        <end position="195"/>
    </location>
</feature>
<feature type="transmembrane region" description="Helical" evidence="9">
    <location>
        <begin position="61"/>
        <end position="86"/>
    </location>
</feature>
<keyword evidence="3 7" id="KW-0813">Transport</keyword>
<reference evidence="11" key="1">
    <citation type="journal article" date="2022" name="Environ. Microbiol.">
        <title>Functional analysis, diversity, and distribution of carbendazim hydrolases MheI and CbmA, responsible for the initial step in carbendazim degradation.</title>
        <authorList>
            <person name="Zhang M."/>
            <person name="Bai X."/>
            <person name="Li Q."/>
            <person name="Zhang L."/>
            <person name="Zhu Q."/>
            <person name="Gao S."/>
            <person name="Ke Z."/>
            <person name="Jiang M."/>
            <person name="Hu J."/>
            <person name="Qiu J."/>
            <person name="Hong Q."/>
        </authorList>
    </citation>
    <scope>NUCLEOTIDE SEQUENCE [LARGE SCALE GENOMIC DNA]</scope>
    <source>
        <strain evidence="11">djl-6</strain>
    </source>
</reference>
<dbReference type="AlphaFoldDB" id="A0AB38RPI5"/>
<feature type="region of interest" description="Disordered" evidence="8">
    <location>
        <begin position="505"/>
        <end position="533"/>
    </location>
</feature>
<comment type="subcellular location">
    <subcellularLocation>
        <location evidence="1">Membrane</location>
        <topology evidence="1">Multi-pass membrane protein</topology>
    </subcellularLocation>
</comment>
<dbReference type="EMBL" id="CP096568">
    <property type="protein sequence ID" value="UPU47045.1"/>
    <property type="molecule type" value="Genomic_DNA"/>
</dbReference>
<keyword evidence="6 7" id="KW-0472">Membrane</keyword>
<keyword evidence="5 9" id="KW-1133">Transmembrane helix</keyword>
<feature type="transmembrane region" description="Helical" evidence="9">
    <location>
        <begin position="357"/>
        <end position="380"/>
    </location>
</feature>
<dbReference type="RefSeq" id="WP_076949042.1">
    <property type="nucleotide sequence ID" value="NZ_CP096568.1"/>
</dbReference>
<evidence type="ECO:0000256" key="1">
    <source>
        <dbReference type="ARBA" id="ARBA00004141"/>
    </source>
</evidence>
<evidence type="ECO:0000256" key="9">
    <source>
        <dbReference type="SAM" id="Phobius"/>
    </source>
</evidence>
<dbReference type="PANTHER" id="PTHR31806">
    <property type="entry name" value="PURINE-CYTOSINE PERMEASE FCY2-RELATED"/>
    <property type="match status" value="1"/>
</dbReference>
<accession>A0AB38RPI5</accession>
<feature type="transmembrane region" description="Helical" evidence="9">
    <location>
        <begin position="291"/>
        <end position="311"/>
    </location>
</feature>
<comment type="similarity">
    <text evidence="2 7">Belongs to the purine-cytosine permease (2.A.39) family.</text>
</comment>
<feature type="transmembrane region" description="Helical" evidence="9">
    <location>
        <begin position="446"/>
        <end position="466"/>
    </location>
</feature>
<dbReference type="PIRSF" id="PIRSF002744">
    <property type="entry name" value="Pur-cyt_permease"/>
    <property type="match status" value="1"/>
</dbReference>